<proteinExistence type="predicted"/>
<protein>
    <recommendedName>
        <fullName evidence="10">E3 ubiquitin-protein ligase RMA</fullName>
        <ecNumber evidence="10">2.3.2.27</ecNumber>
    </recommendedName>
    <alternativeName>
        <fullName evidence="10">Protein RING membrane-anchor</fullName>
    </alternativeName>
    <alternativeName>
        <fullName evidence="10">RING-type E3 ubiquitin transferase RMA</fullName>
    </alternativeName>
</protein>
<dbReference type="PROSITE" id="PS50089">
    <property type="entry name" value="ZF_RING_2"/>
    <property type="match status" value="1"/>
</dbReference>
<dbReference type="PANTHER" id="PTHR12313">
    <property type="entry name" value="E3 UBIQUITIN-PROTEIN LIGASE RNF5-RELATED"/>
    <property type="match status" value="1"/>
</dbReference>
<reference evidence="12" key="3">
    <citation type="submission" date="2022-01" db="UniProtKB">
        <authorList>
            <consortium name="EnsemblPlants"/>
        </authorList>
    </citation>
    <scope>IDENTIFICATION</scope>
    <source>
        <strain evidence="12">subsp. vulgare</strain>
    </source>
</reference>
<dbReference type="GO" id="GO:0016567">
    <property type="term" value="P:protein ubiquitination"/>
    <property type="evidence" value="ECO:0007669"/>
    <property type="project" value="UniProtKB-UniPathway"/>
</dbReference>
<dbReference type="InterPro" id="IPR013083">
    <property type="entry name" value="Znf_RING/FYVE/PHD"/>
</dbReference>
<keyword evidence="10" id="KW-0256">Endoplasmic reticulum</keyword>
<dbReference type="GeneID" id="123405483"/>
<evidence type="ECO:0000256" key="7">
    <source>
        <dbReference type="ARBA" id="ARBA00022786"/>
    </source>
</evidence>
<dbReference type="RefSeq" id="XP_044955086.1">
    <property type="nucleotide sequence ID" value="XM_045099151.1"/>
</dbReference>
<dbReference type="SUPFAM" id="SSF57850">
    <property type="entry name" value="RING/U-box"/>
    <property type="match status" value="1"/>
</dbReference>
<dbReference type="Proteomes" id="UP000011116">
    <property type="component" value="Chromosome 6H"/>
</dbReference>
<comment type="function">
    <text evidence="10">E3 ubiquitin-protein ligase.</text>
</comment>
<dbReference type="Gramene" id="HORVU.MOREX.r3.6HG0598420.1">
    <property type="protein sequence ID" value="HORVU.MOREX.r3.6HG0598420.1.CDS1"/>
    <property type="gene ID" value="HORVU.MOREX.r3.6HG0598420"/>
</dbReference>
<dbReference type="InParanoid" id="A0A287UCS6"/>
<dbReference type="EnsemblPlants" id="HORVU.MOREX.r3.6HG0598420.1">
    <property type="protein sequence ID" value="HORVU.MOREX.r3.6HG0598420.1.CDS1"/>
    <property type="gene ID" value="HORVU.MOREX.r3.6HG0598420"/>
</dbReference>
<dbReference type="InterPro" id="IPR001841">
    <property type="entry name" value="Znf_RING"/>
</dbReference>
<keyword evidence="4 10" id="KW-0808">Transferase</keyword>
<dbReference type="KEGG" id="hvg:123405483"/>
<evidence type="ECO:0000313" key="12">
    <source>
        <dbReference type="EnsemblPlants" id="HORVU.MOREX.r3.6HG0598420.1.CDS1"/>
    </source>
</evidence>
<feature type="region of interest" description="Disordered" evidence="11">
    <location>
        <begin position="93"/>
        <end position="146"/>
    </location>
</feature>
<dbReference type="EC" id="2.3.2.27" evidence="10"/>
<dbReference type="SMR" id="A0A287UCS6"/>
<evidence type="ECO:0000256" key="9">
    <source>
        <dbReference type="ARBA" id="ARBA00023136"/>
    </source>
</evidence>
<keyword evidence="8 10" id="KW-0862">Zinc</keyword>
<keyword evidence="13" id="KW-1185">Reference proteome</keyword>
<dbReference type="InterPro" id="IPR018957">
    <property type="entry name" value="Znf_C3HC4_RING-type"/>
</dbReference>
<feature type="transmembrane region" description="Helical" evidence="10">
    <location>
        <begin position="219"/>
        <end position="237"/>
    </location>
</feature>
<organism evidence="12 13">
    <name type="scientific">Hordeum vulgare subsp. vulgare</name>
    <name type="common">Domesticated barley</name>
    <dbReference type="NCBI Taxonomy" id="112509"/>
    <lineage>
        <taxon>Eukaryota</taxon>
        <taxon>Viridiplantae</taxon>
        <taxon>Streptophyta</taxon>
        <taxon>Embryophyta</taxon>
        <taxon>Tracheophyta</taxon>
        <taxon>Spermatophyta</taxon>
        <taxon>Magnoliopsida</taxon>
        <taxon>Liliopsida</taxon>
        <taxon>Poales</taxon>
        <taxon>Poaceae</taxon>
        <taxon>BOP clade</taxon>
        <taxon>Pooideae</taxon>
        <taxon>Triticodae</taxon>
        <taxon>Triticeae</taxon>
        <taxon>Hordeinae</taxon>
        <taxon>Hordeum</taxon>
    </lineage>
</organism>
<dbReference type="RefSeq" id="XP_044955088.1">
    <property type="nucleotide sequence ID" value="XM_045099153.1"/>
</dbReference>
<dbReference type="SMART" id="SM00184">
    <property type="entry name" value="RING"/>
    <property type="match status" value="1"/>
</dbReference>
<comment type="catalytic activity">
    <reaction evidence="1 10">
        <text>S-ubiquitinyl-[E2 ubiquitin-conjugating enzyme]-L-cysteine + [acceptor protein]-L-lysine = [E2 ubiquitin-conjugating enzyme]-L-cysteine + N(6)-ubiquitinyl-[acceptor protein]-L-lysine.</text>
        <dbReference type="EC" id="2.3.2.27"/>
    </reaction>
</comment>
<evidence type="ECO:0000313" key="13">
    <source>
        <dbReference type="Proteomes" id="UP000011116"/>
    </source>
</evidence>
<dbReference type="RefSeq" id="XP_044955087.1">
    <property type="nucleotide sequence ID" value="XM_045099152.1"/>
</dbReference>
<reference evidence="13" key="1">
    <citation type="journal article" date="2012" name="Nature">
        <title>A physical, genetic and functional sequence assembly of the barley genome.</title>
        <authorList>
            <consortium name="The International Barley Genome Sequencing Consortium"/>
            <person name="Mayer K.F."/>
            <person name="Waugh R."/>
            <person name="Brown J.W."/>
            <person name="Schulman A."/>
            <person name="Langridge P."/>
            <person name="Platzer M."/>
            <person name="Fincher G.B."/>
            <person name="Muehlbauer G.J."/>
            <person name="Sato K."/>
            <person name="Close T.J."/>
            <person name="Wise R.P."/>
            <person name="Stein N."/>
        </authorList>
    </citation>
    <scope>NUCLEOTIDE SEQUENCE [LARGE SCALE GENOMIC DNA]</scope>
    <source>
        <strain evidence="13">cv. Morex</strain>
    </source>
</reference>
<keyword evidence="10" id="KW-0812">Transmembrane</keyword>
<dbReference type="GO" id="GO:0061630">
    <property type="term" value="F:ubiquitin protein ligase activity"/>
    <property type="evidence" value="ECO:0000318"/>
    <property type="project" value="GO_Central"/>
</dbReference>
<gene>
    <name evidence="12" type="primary">LOC123405483</name>
</gene>
<dbReference type="PROSITE" id="PS00518">
    <property type="entry name" value="ZF_RING_1"/>
    <property type="match status" value="1"/>
</dbReference>
<dbReference type="Gene3D" id="3.30.40.10">
    <property type="entry name" value="Zinc/RING finger domain, C3HC4 (zinc finger)"/>
    <property type="match status" value="1"/>
</dbReference>
<keyword evidence="9 10" id="KW-0472">Membrane</keyword>
<comment type="domain">
    <text evidence="10">The RING-type zinc finger domain is responsible for E3 ligase activity.</text>
</comment>
<dbReference type="STRING" id="112509.A0A287UCS6"/>
<dbReference type="GO" id="GO:0006511">
    <property type="term" value="P:ubiquitin-dependent protein catabolic process"/>
    <property type="evidence" value="ECO:0000318"/>
    <property type="project" value="GO_Central"/>
</dbReference>
<dbReference type="InterPro" id="IPR017907">
    <property type="entry name" value="Znf_RING_CS"/>
</dbReference>
<evidence type="ECO:0000256" key="6">
    <source>
        <dbReference type="ARBA" id="ARBA00022771"/>
    </source>
</evidence>
<sequence length="238" mass="25586">MNRVSDERSSDPSRRVSGDAPAAARAGCFDCNICLEFAVEPVVTLCGHLYCWPCIYEWLRRDAGGGSAGRPCPVCKAALTVASLVPLYGRGGSRSNKSRLRPAIPCRPTVHRGAVEGQSAQTSGGSGRRHVSTEPDSPTRSSRHAHAGAAQFDILYPPRPLGRGMNAVHPTAGGVLGGMALALLPSGFRGQAPAPGYPMSELQNLSPRLRRQHMEVERSLHQLLFFLFVFVVLCLLLF</sequence>
<dbReference type="OMA" id="NPYQNQH"/>
<dbReference type="GO" id="GO:0036503">
    <property type="term" value="P:ERAD pathway"/>
    <property type="evidence" value="ECO:0000318"/>
    <property type="project" value="GO_Central"/>
</dbReference>
<evidence type="ECO:0000256" key="11">
    <source>
        <dbReference type="SAM" id="MobiDB-lite"/>
    </source>
</evidence>
<keyword evidence="7 10" id="KW-0833">Ubl conjugation pathway</keyword>
<dbReference type="Gramene" id="HORVU.MOREX.r2.6HG0496040.1">
    <property type="protein sequence ID" value="HORVU.MOREX.r2.6HG0496040.1.CDS.1"/>
    <property type="gene ID" value="HORVU.MOREX.r2.6HG0496040"/>
</dbReference>
<dbReference type="GO" id="GO:0005789">
    <property type="term" value="C:endoplasmic reticulum membrane"/>
    <property type="evidence" value="ECO:0007669"/>
    <property type="project" value="UniProtKB-SubCell"/>
</dbReference>
<name>A0A287UCS6_HORVV</name>
<dbReference type="InterPro" id="IPR045103">
    <property type="entry name" value="RNF5/RNF185-like"/>
</dbReference>
<reference evidence="12" key="2">
    <citation type="submission" date="2020-10" db="EMBL/GenBank/DDBJ databases">
        <authorList>
            <person name="Scholz U."/>
            <person name="Mascher M."/>
            <person name="Fiebig A."/>
        </authorList>
    </citation>
    <scope>NUCLEOTIDE SEQUENCE [LARGE SCALE GENOMIC DNA]</scope>
    <source>
        <strain evidence="12">cv. Morex</strain>
    </source>
</reference>
<keyword evidence="5 10" id="KW-0479">Metal-binding</keyword>
<dbReference type="GO" id="GO:0044390">
    <property type="term" value="F:ubiquitin-like protein conjugating enzyme binding"/>
    <property type="evidence" value="ECO:0000318"/>
    <property type="project" value="GO_Central"/>
</dbReference>
<dbReference type="AlphaFoldDB" id="A0A287UCS6"/>
<dbReference type="GO" id="GO:0008270">
    <property type="term" value="F:zinc ion binding"/>
    <property type="evidence" value="ECO:0007669"/>
    <property type="project" value="UniProtKB-KW"/>
</dbReference>
<evidence type="ECO:0000256" key="3">
    <source>
        <dbReference type="ARBA" id="ARBA00004906"/>
    </source>
</evidence>
<evidence type="ECO:0000256" key="10">
    <source>
        <dbReference type="RuleBase" id="RU369090"/>
    </source>
</evidence>
<evidence type="ECO:0000256" key="5">
    <source>
        <dbReference type="ARBA" id="ARBA00022723"/>
    </source>
</evidence>
<evidence type="ECO:0000256" key="4">
    <source>
        <dbReference type="ARBA" id="ARBA00022679"/>
    </source>
</evidence>
<keyword evidence="10" id="KW-1133">Transmembrane helix</keyword>
<comment type="pathway">
    <text evidence="3 10">Protein modification; protein ubiquitination.</text>
</comment>
<dbReference type="OrthoDB" id="6270329at2759"/>
<dbReference type="UniPathway" id="UPA00143"/>
<accession>A0A287UCS6</accession>
<comment type="subcellular location">
    <subcellularLocation>
        <location evidence="2">Endomembrane system</location>
    </subcellularLocation>
    <subcellularLocation>
        <location evidence="10">Endoplasmic reticulum membrane</location>
        <topology evidence="10">Single-pass type IV membrane protein</topology>
    </subcellularLocation>
</comment>
<keyword evidence="6 10" id="KW-0863">Zinc-finger</keyword>
<evidence type="ECO:0000256" key="2">
    <source>
        <dbReference type="ARBA" id="ARBA00004308"/>
    </source>
</evidence>
<dbReference type="Pfam" id="PF00097">
    <property type="entry name" value="zf-C3HC4"/>
    <property type="match status" value="1"/>
</dbReference>
<evidence type="ECO:0000256" key="8">
    <source>
        <dbReference type="ARBA" id="ARBA00022833"/>
    </source>
</evidence>
<evidence type="ECO:0000256" key="1">
    <source>
        <dbReference type="ARBA" id="ARBA00000900"/>
    </source>
</evidence>